<dbReference type="EMBL" id="CP012154">
    <property type="protein sequence ID" value="AKS42465.1"/>
    <property type="molecule type" value="Genomic_DNA"/>
</dbReference>
<feature type="modified residue" description="N6-(pyridoxal phosphate)lysine" evidence="11">
    <location>
        <position position="145"/>
    </location>
</feature>
<dbReference type="InterPro" id="IPR037158">
    <property type="entry name" value="Thr_synth_N_sf"/>
</dbReference>
<dbReference type="UniPathway" id="UPA00050">
    <property type="reaction ID" value="UER00065"/>
</dbReference>
<comment type="catalytic activity">
    <reaction evidence="9">
        <text>O-phospho-L-homoserine + H2O = L-threonine + phosphate</text>
        <dbReference type="Rhea" id="RHEA:10840"/>
        <dbReference type="ChEBI" id="CHEBI:15377"/>
        <dbReference type="ChEBI" id="CHEBI:43474"/>
        <dbReference type="ChEBI" id="CHEBI:57590"/>
        <dbReference type="ChEBI" id="CHEBI:57926"/>
        <dbReference type="EC" id="4.2.3.1"/>
    </reaction>
</comment>
<evidence type="ECO:0000256" key="4">
    <source>
        <dbReference type="ARBA" id="ARBA00013028"/>
    </source>
</evidence>
<evidence type="ECO:0000256" key="9">
    <source>
        <dbReference type="ARBA" id="ARBA00049144"/>
    </source>
</evidence>
<dbReference type="GO" id="GO:0009088">
    <property type="term" value="P:threonine biosynthetic process"/>
    <property type="evidence" value="ECO:0007669"/>
    <property type="project" value="UniProtKB-UniRule"/>
</dbReference>
<dbReference type="PANTHER" id="PTHR43515:SF1">
    <property type="entry name" value="THREONINE SYNTHASE-LIKE 1"/>
    <property type="match status" value="1"/>
</dbReference>
<dbReference type="InterPro" id="IPR029144">
    <property type="entry name" value="Thr_synth_N"/>
</dbReference>
<dbReference type="PATRIC" id="fig|1579979.3.peg.2146"/>
<dbReference type="Gene3D" id="3.40.50.1100">
    <property type="match status" value="2"/>
</dbReference>
<dbReference type="PROSITE" id="PS00165">
    <property type="entry name" value="DEHYDRATASE_SER_THR"/>
    <property type="match status" value="1"/>
</dbReference>
<dbReference type="Proteomes" id="UP000066624">
    <property type="component" value="Chromosome"/>
</dbReference>
<dbReference type="KEGG" id="wma:WM2015_2100"/>
<keyword evidence="15" id="KW-1185">Reference proteome</keyword>
<sequence>MPKPQGIQGEPEGRNRTRLAGQAFASTMAFKPNIDRLKPMLYPSTRGHCPPVRLDEALRAGLAPDGGLYVPERIPGLEAATGIPGPDLSATAERVLAPFFADSSLAEDLPRITREALDLPLPIVEFNPGKSWMLELFHGPTAAFKDFAARFLAACLSRLRAEHEPVQTVLVATSGDTGGAVAAAFHRRPGFRVVILYPDGKVSARQAHQLGAFGDNVHCFRVQGNFDDCQRLVKRALNTPELASALALTSANSISIGRLLPQISYYAHSVSQLSAQIAQKVNLIIPTGNLGNALGAVLARAMGIPIGEIRLATNANRTLPDYFGGEDYRGRPGIATLANAMDVGDPSNFERLAWLYREADLRDSGIHAGSVTDEQIRRAIRRAWNEQGLMVCPHTACALELLRQQREVGDDRPWMVAATAHAAKFENVVEPLIEQTIEAPPALAALLERPSHAEDLEPDEDALATRLRALA</sequence>
<proteinExistence type="inferred from homology"/>
<feature type="domain" description="Tryptophan synthase beta chain-like PALP" evidence="12">
    <location>
        <begin position="134"/>
        <end position="412"/>
    </location>
</feature>
<comment type="similarity">
    <text evidence="3">Belongs to the threonine synthase family.</text>
</comment>
<dbReference type="InterPro" id="IPR000634">
    <property type="entry name" value="Ser/Thr_deHydtase_PyrdxlP-BS"/>
</dbReference>
<dbReference type="InterPro" id="IPR004450">
    <property type="entry name" value="Thr_synthase-like"/>
</dbReference>
<evidence type="ECO:0000256" key="1">
    <source>
        <dbReference type="ARBA" id="ARBA00001933"/>
    </source>
</evidence>
<dbReference type="Gene3D" id="3.90.1380.10">
    <property type="entry name" value="Threonine synthase, N-terminal domain"/>
    <property type="match status" value="1"/>
</dbReference>
<evidence type="ECO:0000256" key="3">
    <source>
        <dbReference type="ARBA" id="ARBA00005517"/>
    </source>
</evidence>
<keyword evidence="6" id="KW-0028">Amino-acid biosynthesis</keyword>
<reference evidence="14 15" key="1">
    <citation type="submission" date="2015-07" db="EMBL/GenBank/DDBJ databases">
        <authorList>
            <person name="Noorani M."/>
        </authorList>
    </citation>
    <scope>NUCLEOTIDE SEQUENCE [LARGE SCALE GENOMIC DNA]</scope>
    <source>
        <strain evidence="14 15">KCTC 42284</strain>
    </source>
</reference>
<dbReference type="InterPro" id="IPR036052">
    <property type="entry name" value="TrpB-like_PALP_sf"/>
</dbReference>
<dbReference type="AlphaFoldDB" id="A0A0K0XXR2"/>
<name>A0A0K0XXR2_9GAMM</name>
<dbReference type="InterPro" id="IPR001926">
    <property type="entry name" value="TrpB-like_PALP"/>
</dbReference>
<gene>
    <name evidence="14" type="ORF">WM2015_2100</name>
</gene>
<comment type="cofactor">
    <cofactor evidence="1 11">
        <name>pyridoxal 5'-phosphate</name>
        <dbReference type="ChEBI" id="CHEBI:597326"/>
    </cofactor>
</comment>
<dbReference type="GO" id="GO:0030170">
    <property type="term" value="F:pyridoxal phosphate binding"/>
    <property type="evidence" value="ECO:0007669"/>
    <property type="project" value="InterPro"/>
</dbReference>
<dbReference type="EC" id="4.2.3.1" evidence="4 10"/>
<dbReference type="Pfam" id="PF00291">
    <property type="entry name" value="PALP"/>
    <property type="match status" value="1"/>
</dbReference>
<evidence type="ECO:0000313" key="15">
    <source>
        <dbReference type="Proteomes" id="UP000066624"/>
    </source>
</evidence>
<keyword evidence="8 11" id="KW-0663">Pyridoxal phosphate</keyword>
<feature type="domain" description="Threonine synthase N-terminal" evidence="13">
    <location>
        <begin position="42"/>
        <end position="116"/>
    </location>
</feature>
<protein>
    <recommendedName>
        <fullName evidence="5 10">Threonine synthase</fullName>
        <ecNumber evidence="4 10">4.2.3.1</ecNumber>
    </recommendedName>
</protein>
<evidence type="ECO:0000313" key="14">
    <source>
        <dbReference type="EMBL" id="AKS42465.1"/>
    </source>
</evidence>
<keyword evidence="7" id="KW-0791">Threonine biosynthesis</keyword>
<evidence type="ECO:0000256" key="8">
    <source>
        <dbReference type="ARBA" id="ARBA00022898"/>
    </source>
</evidence>
<dbReference type="SUPFAM" id="SSF53686">
    <property type="entry name" value="Tryptophan synthase beta subunit-like PLP-dependent enzymes"/>
    <property type="match status" value="1"/>
</dbReference>
<evidence type="ECO:0000256" key="10">
    <source>
        <dbReference type="NCBIfam" id="TIGR00260"/>
    </source>
</evidence>
<dbReference type="NCBIfam" id="TIGR00260">
    <property type="entry name" value="thrC"/>
    <property type="match status" value="1"/>
</dbReference>
<evidence type="ECO:0000256" key="11">
    <source>
        <dbReference type="PIRSR" id="PIRSR604450-51"/>
    </source>
</evidence>
<dbReference type="STRING" id="1579979.WM2015_2100"/>
<evidence type="ECO:0000259" key="12">
    <source>
        <dbReference type="Pfam" id="PF00291"/>
    </source>
</evidence>
<dbReference type="GO" id="GO:0005737">
    <property type="term" value="C:cytoplasm"/>
    <property type="evidence" value="ECO:0007669"/>
    <property type="project" value="TreeGrafter"/>
</dbReference>
<dbReference type="GO" id="GO:0004795">
    <property type="term" value="F:threonine synthase activity"/>
    <property type="evidence" value="ECO:0007669"/>
    <property type="project" value="UniProtKB-UniRule"/>
</dbReference>
<evidence type="ECO:0000256" key="6">
    <source>
        <dbReference type="ARBA" id="ARBA00022605"/>
    </source>
</evidence>
<organism evidence="14 15">
    <name type="scientific">Wenzhouxiangella marina</name>
    <dbReference type="NCBI Taxonomy" id="1579979"/>
    <lineage>
        <taxon>Bacteria</taxon>
        <taxon>Pseudomonadati</taxon>
        <taxon>Pseudomonadota</taxon>
        <taxon>Gammaproteobacteria</taxon>
        <taxon>Chromatiales</taxon>
        <taxon>Wenzhouxiangellaceae</taxon>
        <taxon>Wenzhouxiangella</taxon>
    </lineage>
</organism>
<evidence type="ECO:0000256" key="5">
    <source>
        <dbReference type="ARBA" id="ARBA00018679"/>
    </source>
</evidence>
<evidence type="ECO:0000256" key="7">
    <source>
        <dbReference type="ARBA" id="ARBA00022697"/>
    </source>
</evidence>
<evidence type="ECO:0000256" key="2">
    <source>
        <dbReference type="ARBA" id="ARBA00004979"/>
    </source>
</evidence>
<comment type="pathway">
    <text evidence="2">Amino-acid biosynthesis; L-threonine biosynthesis; L-threonine from L-aspartate: step 5/5.</text>
</comment>
<dbReference type="Pfam" id="PF14821">
    <property type="entry name" value="Thr_synth_N"/>
    <property type="match status" value="1"/>
</dbReference>
<dbReference type="PANTHER" id="PTHR43515">
    <property type="entry name" value="THREONINE SYNTHASE-LIKE 1"/>
    <property type="match status" value="1"/>
</dbReference>
<evidence type="ECO:0000259" key="13">
    <source>
        <dbReference type="Pfam" id="PF14821"/>
    </source>
</evidence>
<accession>A0A0K0XXR2</accession>